<keyword evidence="1" id="KW-0472">Membrane</keyword>
<evidence type="ECO:0000313" key="3">
    <source>
        <dbReference type="EMBL" id="MBE9079978.1"/>
    </source>
</evidence>
<gene>
    <name evidence="3" type="ORF">IQ241_22255</name>
</gene>
<keyword evidence="4" id="KW-1185">Reference proteome</keyword>
<dbReference type="PANTHER" id="PTHR43308:SF5">
    <property type="entry name" value="S-LAYER PROTEIN _ PEPTIDOGLYCAN ENDO-BETA-N-ACETYLGLUCOSAMINIDASE"/>
    <property type="match status" value="1"/>
</dbReference>
<dbReference type="EMBL" id="JADEXG010000076">
    <property type="protein sequence ID" value="MBE9079978.1"/>
    <property type="molecule type" value="Genomic_DNA"/>
</dbReference>
<comment type="caution">
    <text evidence="3">The sequence shown here is derived from an EMBL/GenBank/DDBJ whole genome shotgun (WGS) entry which is preliminary data.</text>
</comment>
<proteinExistence type="predicted"/>
<feature type="transmembrane region" description="Helical" evidence="1">
    <location>
        <begin position="12"/>
        <end position="35"/>
    </location>
</feature>
<keyword evidence="1" id="KW-1133">Transmembrane helix</keyword>
<evidence type="ECO:0000256" key="1">
    <source>
        <dbReference type="SAM" id="Phobius"/>
    </source>
</evidence>
<evidence type="ECO:0000313" key="4">
    <source>
        <dbReference type="Proteomes" id="UP000636505"/>
    </source>
</evidence>
<organism evidence="3 4">
    <name type="scientific">Vasconcelosia minhoensis LEGE 07310</name>
    <dbReference type="NCBI Taxonomy" id="915328"/>
    <lineage>
        <taxon>Bacteria</taxon>
        <taxon>Bacillati</taxon>
        <taxon>Cyanobacteriota</taxon>
        <taxon>Cyanophyceae</taxon>
        <taxon>Nodosilineales</taxon>
        <taxon>Cymatolegaceae</taxon>
        <taxon>Vasconcelosia</taxon>
        <taxon>Vasconcelosia minhoensis</taxon>
    </lineage>
</organism>
<dbReference type="InterPro" id="IPR051465">
    <property type="entry name" value="Cell_Envelope_Struct_Comp"/>
</dbReference>
<evidence type="ECO:0000259" key="2">
    <source>
        <dbReference type="PROSITE" id="PS51272"/>
    </source>
</evidence>
<name>A0A8J7ALD6_9CYAN</name>
<feature type="domain" description="SLH" evidence="2">
    <location>
        <begin position="39"/>
        <end position="101"/>
    </location>
</feature>
<keyword evidence="1" id="KW-0812">Transmembrane</keyword>
<dbReference type="PROSITE" id="PS51272">
    <property type="entry name" value="SLH"/>
    <property type="match status" value="3"/>
</dbReference>
<reference evidence="3" key="1">
    <citation type="submission" date="2020-10" db="EMBL/GenBank/DDBJ databases">
        <authorList>
            <person name="Castelo-Branco R."/>
            <person name="Eusebio N."/>
            <person name="Adriana R."/>
            <person name="Vieira A."/>
            <person name="Brugerolle De Fraissinette N."/>
            <person name="Rezende De Castro R."/>
            <person name="Schneider M.P."/>
            <person name="Vasconcelos V."/>
            <person name="Leao P.N."/>
        </authorList>
    </citation>
    <scope>NUCLEOTIDE SEQUENCE</scope>
    <source>
        <strain evidence="3">LEGE 07310</strain>
    </source>
</reference>
<dbReference type="Pfam" id="PF00395">
    <property type="entry name" value="SLH"/>
    <property type="match status" value="3"/>
</dbReference>
<dbReference type="Proteomes" id="UP000636505">
    <property type="component" value="Unassembled WGS sequence"/>
</dbReference>
<dbReference type="RefSeq" id="WP_193911479.1">
    <property type="nucleotide sequence ID" value="NZ_JADEXG010000076.1"/>
</dbReference>
<dbReference type="InterPro" id="IPR001119">
    <property type="entry name" value="SLH_dom"/>
</dbReference>
<dbReference type="AlphaFoldDB" id="A0A8J7ALD6"/>
<feature type="domain" description="SLH" evidence="2">
    <location>
        <begin position="218"/>
        <end position="282"/>
    </location>
</feature>
<feature type="domain" description="SLH" evidence="2">
    <location>
        <begin position="102"/>
        <end position="167"/>
    </location>
</feature>
<sequence length="294" mass="31652">MKTNSQSNPDWSIYNAALAMTGALTIAIIPGIPLYTASAQEAFPDVPADYWAQPFIEDLNQAGILDGYLNNTFQPEQLIDRDEYAAIIRQAFEAEPVRQIASASKFEDVPEGYWASTAIKEAYETGFMNTPTPAAEQFNPQKELTRAEAIAVLARGLDIQQPVGLQQTQGRAQARKSPNRLAFPLASTALMQLFAPVAAIASPAASPAVSQPEPVDLSQYYADADQIPEALQDEIALATQAGLVVNYPDLDRLNPNQPISRGGASALVHQALVYEGALPPLSPESPSADYIVQP</sequence>
<dbReference type="PANTHER" id="PTHR43308">
    <property type="entry name" value="OUTER MEMBRANE PROTEIN ALPHA-RELATED"/>
    <property type="match status" value="1"/>
</dbReference>
<protein>
    <submittedName>
        <fullName evidence="3">S-layer homology domain-containing protein</fullName>
    </submittedName>
</protein>
<accession>A0A8J7ALD6</accession>